<dbReference type="OrthoDB" id="251770at2759"/>
<dbReference type="CDD" id="cd00027">
    <property type="entry name" value="BRCT"/>
    <property type="match status" value="2"/>
</dbReference>
<feature type="compositionally biased region" description="Gly residues" evidence="2">
    <location>
        <begin position="887"/>
        <end position="905"/>
    </location>
</feature>
<feature type="domain" description="BRCT" evidence="3">
    <location>
        <begin position="140"/>
        <end position="238"/>
    </location>
</feature>
<gene>
    <name evidence="4" type="ORF">CVT26_014029</name>
</gene>
<evidence type="ECO:0000313" key="4">
    <source>
        <dbReference type="EMBL" id="PPQ69754.1"/>
    </source>
</evidence>
<proteinExistence type="predicted"/>
<dbReference type="EMBL" id="NHYE01005563">
    <property type="protein sequence ID" value="PPQ69754.1"/>
    <property type="molecule type" value="Genomic_DNA"/>
</dbReference>
<name>A0A409VU28_9AGAR</name>
<sequence length="1044" mass="113060">MRRRTNKSHKVPNVKLRPAEKGSFSRLTDESCLAQDTQPGSDDTTIYDSCPRPFRGFSICATGISDKPTIFKQAMELGATCPPAFTDRVTHLVASEHGGAKYMCALERKIPIMKPSWVTESFQIWLRGDDVDVAKSVREHRLPVFSGVVICLSGIKDLARRNQISQLVTEQAGEYVKNLERPVRVTHLLCSGDEETDKMKYAEKFNARGEAKIHLVWEEWFWDSLDFGGRFDEAKYQVRRPRPERKVLSSPPPPPSSDLPSQHDEIPSSSAVQPDQPTKLSKAGPKSADEADDEQAFVNVLPNVTLQLWGSLLQRRGYEVTDGEVILSPSKAKAAAETRKDGLPARHPAISPLKQPEPEHEGKSIISQFRRANSFAPAVSSKEASSSRHLPFRRTTTTSAVFAGNSEAGPSRLPQQNAQPVVASSTSGPASFPQIFAGKTIRALGEAKGPNVRQAVEQHGGRMSADPDEDVDYIVVRLVSGSKLFRDEEDEVVRAKYRTECWLERCIFEERICGFEEHVTYRPLAIQTPVPGAEDMFVTLSGFDHAQTLGLQRLFRALGITQLTTFTSRTTHLLCPSGTGAKFDMAQKVGVPVIGMEFLAAMAQTGDIPQADCYLVTGPPLAAAEPAAARMCAPAVAQDAMDVDVPPPAPVTPSSKDLKGKGKAVDRGTEVSRSRHRGTHDAMNVEVGNMMNDITKDIQSELNVSTPRKTSQGIDRHPTTILSEEYAETFDMSFGAPNGLLGGESTFIHPSSLITPGASVRSLPVQGPRQASESYIHIQGQGSNNSLQRRQTTVLNLEQDCAAAASGSSSSSGFIRQPSCYQQVPERDQRERIPSSASPSPVRMPMQRTSSRSSISPVKIPHEAAKALQESITSLLGKRPSPDGEENGGVGAAEGGAAGGGGAGEGGRKGKKARPQRPKPQSRQPSDMLIGAERPAPAPAPPVRKRSTRLAAGAAAYAVAAPASPSADGGVNPFDAYPDQLNDNTNDSVIGKGSRRGQGPEHNSIRVMYEDPAQKEEQKRLMSLLKSQEESQGSRRRSSRIAGF</sequence>
<dbReference type="InterPro" id="IPR059215">
    <property type="entry name" value="BRCT2_TopBP1-like"/>
</dbReference>
<dbReference type="GO" id="GO:0007095">
    <property type="term" value="P:mitotic G2 DNA damage checkpoint signaling"/>
    <property type="evidence" value="ECO:0007669"/>
    <property type="project" value="TreeGrafter"/>
</dbReference>
<dbReference type="PANTHER" id="PTHR13561">
    <property type="entry name" value="DNA REPLICATION REGULATOR DPB11-RELATED"/>
    <property type="match status" value="1"/>
</dbReference>
<protein>
    <recommendedName>
        <fullName evidence="3">BRCT domain-containing protein</fullName>
    </recommendedName>
</protein>
<dbReference type="InterPro" id="IPR001357">
    <property type="entry name" value="BRCT_dom"/>
</dbReference>
<dbReference type="SUPFAM" id="SSF52113">
    <property type="entry name" value="BRCT domain"/>
    <property type="match status" value="4"/>
</dbReference>
<dbReference type="InterPro" id="IPR036420">
    <property type="entry name" value="BRCT_dom_sf"/>
</dbReference>
<dbReference type="AlphaFoldDB" id="A0A409VU28"/>
<feature type="compositionally biased region" description="Polar residues" evidence="2">
    <location>
        <begin position="267"/>
        <end position="279"/>
    </location>
</feature>
<evidence type="ECO:0000313" key="5">
    <source>
        <dbReference type="Proteomes" id="UP000284706"/>
    </source>
</evidence>
<feature type="domain" description="BRCT" evidence="3">
    <location>
        <begin position="551"/>
        <end position="616"/>
    </location>
</feature>
<feature type="compositionally biased region" description="Basic residues" evidence="2">
    <location>
        <begin position="1"/>
        <end position="12"/>
    </location>
</feature>
<feature type="region of interest" description="Disordered" evidence="2">
    <location>
        <begin position="805"/>
        <end position="858"/>
    </location>
</feature>
<feature type="domain" description="BRCT" evidence="3">
    <location>
        <begin position="49"/>
        <end position="123"/>
    </location>
</feature>
<accession>A0A409VU28</accession>
<feature type="region of interest" description="Disordered" evidence="2">
    <location>
        <begin position="1"/>
        <end position="45"/>
    </location>
</feature>
<dbReference type="GO" id="GO:0033314">
    <property type="term" value="P:mitotic DNA replication checkpoint signaling"/>
    <property type="evidence" value="ECO:0007669"/>
    <property type="project" value="TreeGrafter"/>
</dbReference>
<feature type="compositionally biased region" description="Polar residues" evidence="2">
    <location>
        <begin position="847"/>
        <end position="856"/>
    </location>
</feature>
<keyword evidence="5" id="KW-1185">Reference proteome</keyword>
<feature type="compositionally biased region" description="Basic and acidic residues" evidence="2">
    <location>
        <begin position="1008"/>
        <end position="1020"/>
    </location>
</feature>
<dbReference type="Gene3D" id="3.40.50.10190">
    <property type="entry name" value="BRCT domain"/>
    <property type="match status" value="4"/>
</dbReference>
<feature type="compositionally biased region" description="Low complexity" evidence="2">
    <location>
        <begin position="951"/>
        <end position="967"/>
    </location>
</feature>
<feature type="region of interest" description="Disordered" evidence="2">
    <location>
        <begin position="650"/>
        <end position="676"/>
    </location>
</feature>
<dbReference type="GO" id="GO:0006270">
    <property type="term" value="P:DNA replication initiation"/>
    <property type="evidence" value="ECO:0007669"/>
    <property type="project" value="TreeGrafter"/>
</dbReference>
<dbReference type="Pfam" id="PF00533">
    <property type="entry name" value="BRCT"/>
    <property type="match status" value="2"/>
</dbReference>
<dbReference type="Pfam" id="PF12738">
    <property type="entry name" value="PTCB-BRCT"/>
    <property type="match status" value="1"/>
</dbReference>
<feature type="region of interest" description="Disordered" evidence="2">
    <location>
        <begin position="240"/>
        <end position="292"/>
    </location>
</feature>
<dbReference type="CDD" id="cd17731">
    <property type="entry name" value="BRCT_TopBP1_rpt2_like"/>
    <property type="match status" value="1"/>
</dbReference>
<dbReference type="FunCoup" id="A0A409VU28">
    <property type="interactions" value="14"/>
</dbReference>
<evidence type="ECO:0000256" key="1">
    <source>
        <dbReference type="ARBA" id="ARBA00022737"/>
    </source>
</evidence>
<comment type="caution">
    <text evidence="4">The sequence shown here is derived from an EMBL/GenBank/DDBJ whole genome shotgun (WGS) entry which is preliminary data.</text>
</comment>
<dbReference type="InParanoid" id="A0A409VU28"/>
<reference evidence="4 5" key="1">
    <citation type="journal article" date="2018" name="Evol. Lett.">
        <title>Horizontal gene cluster transfer increased hallucinogenic mushroom diversity.</title>
        <authorList>
            <person name="Reynolds H.T."/>
            <person name="Vijayakumar V."/>
            <person name="Gluck-Thaler E."/>
            <person name="Korotkin H.B."/>
            <person name="Matheny P.B."/>
            <person name="Slot J.C."/>
        </authorList>
    </citation>
    <scope>NUCLEOTIDE SEQUENCE [LARGE SCALE GENOMIC DNA]</scope>
    <source>
        <strain evidence="4 5">SRW20</strain>
    </source>
</reference>
<feature type="compositionally biased region" description="Basic and acidic residues" evidence="2">
    <location>
        <begin position="656"/>
        <end position="673"/>
    </location>
</feature>
<keyword evidence="1" id="KW-0677">Repeat</keyword>
<evidence type="ECO:0000256" key="2">
    <source>
        <dbReference type="SAM" id="MobiDB-lite"/>
    </source>
</evidence>
<dbReference type="Proteomes" id="UP000284706">
    <property type="component" value="Unassembled WGS sequence"/>
</dbReference>
<dbReference type="PROSITE" id="PS50172">
    <property type="entry name" value="BRCT"/>
    <property type="match status" value="4"/>
</dbReference>
<feature type="region of interest" description="Disordered" evidence="2">
    <location>
        <begin position="876"/>
        <end position="1044"/>
    </location>
</feature>
<dbReference type="SMART" id="SM00292">
    <property type="entry name" value="BRCT"/>
    <property type="match status" value="4"/>
</dbReference>
<feature type="domain" description="BRCT" evidence="3">
    <location>
        <begin position="431"/>
        <end position="520"/>
    </location>
</feature>
<dbReference type="PANTHER" id="PTHR13561:SF20">
    <property type="entry name" value="DNA TOPOISOMERASE 2-BINDING PROTEIN 1"/>
    <property type="match status" value="1"/>
</dbReference>
<evidence type="ECO:0000259" key="3">
    <source>
        <dbReference type="PROSITE" id="PS50172"/>
    </source>
</evidence>
<organism evidence="4 5">
    <name type="scientific">Gymnopilus dilepis</name>
    <dbReference type="NCBI Taxonomy" id="231916"/>
    <lineage>
        <taxon>Eukaryota</taxon>
        <taxon>Fungi</taxon>
        <taxon>Dikarya</taxon>
        <taxon>Basidiomycota</taxon>
        <taxon>Agaricomycotina</taxon>
        <taxon>Agaricomycetes</taxon>
        <taxon>Agaricomycetidae</taxon>
        <taxon>Agaricales</taxon>
        <taxon>Agaricineae</taxon>
        <taxon>Hymenogastraceae</taxon>
        <taxon>Gymnopilus</taxon>
    </lineage>
</organism>
<feature type="compositionally biased region" description="Basic residues" evidence="2">
    <location>
        <begin position="1034"/>
        <end position="1044"/>
    </location>
</feature>
<feature type="region of interest" description="Disordered" evidence="2">
    <location>
        <begin position="336"/>
        <end position="362"/>
    </location>
</feature>
<dbReference type="STRING" id="231916.A0A409VU28"/>
<feature type="compositionally biased region" description="Polar residues" evidence="2">
    <location>
        <begin position="34"/>
        <end position="45"/>
    </location>
</feature>